<evidence type="ECO:0000256" key="2">
    <source>
        <dbReference type="ARBA" id="ARBA00023239"/>
    </source>
</evidence>
<evidence type="ECO:0000313" key="4">
    <source>
        <dbReference type="EMBL" id="PRR83822.1"/>
    </source>
</evidence>
<dbReference type="Pfam" id="PF01969">
    <property type="entry name" value="Ni_insertion"/>
    <property type="match status" value="1"/>
</dbReference>
<dbReference type="PANTHER" id="PTHR36566">
    <property type="entry name" value="NICKEL INSERTION PROTEIN-RELATED"/>
    <property type="match status" value="1"/>
</dbReference>
<keyword evidence="5" id="KW-1185">Reference proteome</keyword>
<comment type="similarity">
    <text evidence="3">Belongs to the LarC family.</text>
</comment>
<evidence type="ECO:0000256" key="1">
    <source>
        <dbReference type="ARBA" id="ARBA00022596"/>
    </source>
</evidence>
<evidence type="ECO:0000256" key="3">
    <source>
        <dbReference type="HAMAP-Rule" id="MF_01074"/>
    </source>
</evidence>
<dbReference type="OrthoDB" id="9765625at2"/>
<comment type="function">
    <text evidence="3">Involved in the biosynthesis of a nickel-pincer cofactor ((SCS)Ni(II) pincer complex). Binds Ni(2+), and functions in nickel delivery to pyridinium-3,5-bisthiocarboxylic acid mononucleotide (P2TMN), to form the mature cofactor. Is thus probably required for the activation of nickel-pincer cofactor-dependent enzymes.</text>
</comment>
<keyword evidence="2 3" id="KW-0456">Lyase</keyword>
<dbReference type="GO" id="GO:0016829">
    <property type="term" value="F:lyase activity"/>
    <property type="evidence" value="ECO:0007669"/>
    <property type="project" value="UniProtKB-UniRule"/>
</dbReference>
<dbReference type="Proteomes" id="UP000237798">
    <property type="component" value="Unassembled WGS sequence"/>
</dbReference>
<dbReference type="GO" id="GO:0016151">
    <property type="term" value="F:nickel cation binding"/>
    <property type="evidence" value="ECO:0007669"/>
    <property type="project" value="UniProtKB-UniRule"/>
</dbReference>
<reference evidence="4 5" key="1">
    <citation type="submission" date="2018-03" db="EMBL/GenBank/DDBJ databases">
        <title>Genome sequence of Clostridium luticellarii DSM 29923.</title>
        <authorList>
            <person name="Poehlein A."/>
            <person name="Daniel R."/>
        </authorList>
    </citation>
    <scope>NUCLEOTIDE SEQUENCE [LARGE SCALE GENOMIC DNA]</scope>
    <source>
        <strain evidence="4 5">DSM 29923</strain>
    </source>
</reference>
<dbReference type="InterPro" id="IPR002822">
    <property type="entry name" value="Ni_insertion"/>
</dbReference>
<proteinExistence type="inferred from homology"/>
<comment type="caution">
    <text evidence="4">The sequence shown here is derived from an EMBL/GenBank/DDBJ whole genome shotgun (WGS) entry which is preliminary data.</text>
</comment>
<dbReference type="RefSeq" id="WP_106010160.1">
    <property type="nucleotide sequence ID" value="NZ_PVXP01000043.1"/>
</dbReference>
<dbReference type="Gene3D" id="3.30.70.1380">
    <property type="entry name" value="Transcriptional regulatory protein pf0864 domain like"/>
    <property type="match status" value="1"/>
</dbReference>
<keyword evidence="1 3" id="KW-0533">Nickel</keyword>
<dbReference type="EC" id="4.99.1.12" evidence="3"/>
<dbReference type="NCBIfam" id="TIGR00299">
    <property type="entry name" value="nickel pincer cofactor biosynthesis protein LarC"/>
    <property type="match status" value="1"/>
</dbReference>
<accession>A0A2T0BJ46</accession>
<comment type="catalytic activity">
    <reaction evidence="3">
        <text>Ni(II)-pyridinium-3,5-bisthiocarboxylate mononucleotide = pyridinium-3,5-bisthiocarboxylate mononucleotide + Ni(2+)</text>
        <dbReference type="Rhea" id="RHEA:54784"/>
        <dbReference type="ChEBI" id="CHEBI:49786"/>
        <dbReference type="ChEBI" id="CHEBI:137372"/>
        <dbReference type="ChEBI" id="CHEBI:137373"/>
        <dbReference type="EC" id="4.99.1.12"/>
    </reaction>
</comment>
<dbReference type="EMBL" id="PVXP01000043">
    <property type="protein sequence ID" value="PRR83822.1"/>
    <property type="molecule type" value="Genomic_DNA"/>
</dbReference>
<organism evidence="4 5">
    <name type="scientific">Clostridium luticellarii</name>
    <dbReference type="NCBI Taxonomy" id="1691940"/>
    <lineage>
        <taxon>Bacteria</taxon>
        <taxon>Bacillati</taxon>
        <taxon>Bacillota</taxon>
        <taxon>Clostridia</taxon>
        <taxon>Eubacteriales</taxon>
        <taxon>Clostridiaceae</taxon>
        <taxon>Clostridium</taxon>
    </lineage>
</organism>
<sequence length="399" mass="44340">MKTAYFQCTAGISGDMILGALVDAGLDLEDLKEELLKLHVPFDLKERKVMKQDICCTKVDVSVEEGHVHRHLSDISAIVENSHLNGKVKMKIMKIFRRLAQAEAKVHNTDVESIHFHEVGALDSIIDICGAVIGLDLLKIDKIYCSPIQVGTGFIKCAHGVIPLPAPAVLQLLRGVEIYSKGIEKELVTPTGAAVISALCSNFGDIPSMNIEKCGYGAGERDLDIPNMLRIYIGESDSEDISSLKEGEAVRIEAGVDDMNPQFYEYVSKKLFSQGAREVYVQTAFTKKNRIVSILNISASSQDVSKLLKIIFRETTTIGVKVFRFHKYMLQYETVKIPTSLGEISTKIAFFENKIANISPEYDECCGKAIEYDIPVKKVYDMVKLSADSYIKQKYNRGI</sequence>
<protein>
    <recommendedName>
        <fullName evidence="3">Pyridinium-3,5-bisthiocarboxylic acid mononucleotide nickel insertion protein</fullName>
        <shortName evidence="3">P2TMN nickel insertion protein</shortName>
        <ecNumber evidence="3">4.99.1.12</ecNumber>
    </recommendedName>
    <alternativeName>
        <fullName evidence="3">Nickel-pincer cofactor biosynthesis protein LarC</fullName>
    </alternativeName>
</protein>
<dbReference type="Gene3D" id="3.10.20.300">
    <property type="entry name" value="mk0293 like domain"/>
    <property type="match status" value="1"/>
</dbReference>
<dbReference type="GO" id="GO:0051604">
    <property type="term" value="P:protein maturation"/>
    <property type="evidence" value="ECO:0007669"/>
    <property type="project" value="UniProtKB-UniRule"/>
</dbReference>
<dbReference type="HAMAP" id="MF_01074">
    <property type="entry name" value="LarC"/>
    <property type="match status" value="1"/>
</dbReference>
<name>A0A2T0BJ46_9CLOT</name>
<gene>
    <name evidence="3" type="primary">larC</name>
    <name evidence="4" type="ORF">CLLU_25570</name>
</gene>
<dbReference type="AlphaFoldDB" id="A0A2T0BJ46"/>
<dbReference type="PANTHER" id="PTHR36566:SF1">
    <property type="entry name" value="PYRIDINIUM-3,5-BISTHIOCARBOXYLIC ACID MONONUCLEOTIDE NICKEL INSERTION PROTEIN"/>
    <property type="match status" value="1"/>
</dbReference>
<evidence type="ECO:0000313" key="5">
    <source>
        <dbReference type="Proteomes" id="UP000237798"/>
    </source>
</evidence>